<organism evidence="1 2">
    <name type="scientific">Chryseolinea soli</name>
    <dbReference type="NCBI Taxonomy" id="2321403"/>
    <lineage>
        <taxon>Bacteria</taxon>
        <taxon>Pseudomonadati</taxon>
        <taxon>Bacteroidota</taxon>
        <taxon>Cytophagia</taxon>
        <taxon>Cytophagales</taxon>
        <taxon>Fulvivirgaceae</taxon>
        <taxon>Chryseolinea</taxon>
    </lineage>
</organism>
<proteinExistence type="predicted"/>
<sequence length="1947" mass="198403">MISHFAGVRSLRYLFVVCFIFSTLASYSQTFTGAPTISSAGPYCAGSSITINWAISSNFTVGNTFAVQLSSAAGSFAAPTTLGSVSSTNATSLAVTIPLGQAAGAGYQVRVTSTNPTLTSSSSAAFTITALGISAPTVTGSPFCAGTTFNIANNLANACNFGVGNTFTVQLSNSAGSFAAPTTIGSTASVTAGNISVTLPIGATAGAGYLIRVVSSNPVVTGTNSAAFTIRDLGLNAPTVTGSPFCLGGTYSITNNLSNSCTFGAGNIFNVELSDGSGGFAAPTVIGTSSSTSGGAIGVTIPTGTTPAAGYRMRVTSTNPVLTSANNGANLTVSAYGLNVPTFAGTAFCPNQAVTVNYTVLNSCGLPNTPSANVFTAQLSNSFGSFASPTAIGTATSNTSGSISATIPVGAIPGNGYRIRVVSSNPGPGLISADNGTNLTVNAINLTAPTFAATTFCSGATFTLSYTFVSGCDFIAGNTFTAQLSDASGSFASPTTIGTSSATAPGSFSVTIPTTTASGSSYRIRVVASNPAVTSPDNGTNLTINAFGINAPTFAATSFCQGQPFTISYTIQNACAFPNTPSNNVFTAQLSDPLGSFAAPTTLGTVTATGPGTIAATIPGGTVAGTAYRIRVVSSNPGTGVIGANNGVDLTINASAGNPNVFGTTAWNAYAYSGTAFPITNNTYLGTYTETNLSFDSRNRWVNTAGPGAADASSGSGYAGCPVGATSYSVSFKRTNFTCGYYQIDIPAHDDDVRLFINGSLVFSHIAGCCDSHTNAWTGFLNASSTIEFQFLNGSGPGYLQVAFSATANPLTISPNIVQCSAPVTPATLSVSAPIALTYAWTPTTGLTPASGLGANVQAAPTTTTTYTATGTDAATGCSVAKTVTVTVSNATPTLTLTSVPATICSGLVTSTLSVSGASTYTWSPSAGLSATTGNVVTANPPSTTTYTAVGNNGCAAPAGSASAITTVTVQNVPGSPSPTTFGNGTWNVFSHNNTTLNDYYGYYTENNLSFNTATRWAGASGPSVANAASGLAYQGCATGTTNYSMSFRRTNFACGYYQIDIPYQDDYLTLLIDGVQVFQRNAFTSTLQSNVWTGFLGPTSTVEFQLINLGGSGALQVSFVASSSRPQSLNTDIVICAGTGAALSATSAIAGATYSWSASPSATISFTPAATGSSPTIQTTGATPGGNYTVTNTLTDAAKTGCSTSKTFTMTVDPLPNTTVAPTSGTVSCPTSGITLTASGAASYIWSPAAGLSATTGFSVVATPNVTTTYTVQGSNNCATNSATSTITVIPLASVSTFPTGTWNVYGFNSTTIGTSYQGYYTENGSGVTGLSFDTRTRWTSGAAPSTANTTNGAAWLGCTMNATNISLSFKRTGFTCGVYQLDVPAHDDDFFLFINGVQVAQHVGCCDAHTNVWTGSLNANSTVEWQMKQITAGSFLQVAFSLVAQTAGTSVWLGGTSNDWFTASNWCNGVPTSATDVLILAAGPQNMPVIAGSGAVARNVTISPAIAAGTYNNAIAASTLTTNAFNLDVYGNWNNGGTFAANTGTVSFVGTNSGNTVATTNPQTFNNLVINKNNGITFSSGTNQVRGDMNFTNGIVTQNATLQVLNGGTVSGASNSSFVNGSMTKVGTNAFTFPIGKGALYRPIAISAPAVATDAYTAQYFNTTPNGAYPNAQRAVTLDHVSNAEYWMLSRTAGTSNVNVTLRWASNSGGVGNLSSLRVAAWNGSLWTDEGSGGTTGTTTAGTVVNAAPSIVYGPFTFGTTDNGNALPVELASFDCGLNAEGIVELKWTTASERESDYFDVERTVDAKSFDAIGRVEASGNSNVKVKYTYLDLTAHGGMFYYRLKQVDFDRKATYHSLCAVKASRKKDDFSLFPNPAYGSTSIDLNGSICNSLAVVNSLGQKIDVVYAVVNGQVNISTSTLARGVYVIDLFIDNRAIKLKLVVDE</sequence>
<name>A0A385STB7_9BACT</name>
<evidence type="ECO:0000313" key="2">
    <source>
        <dbReference type="Proteomes" id="UP000266183"/>
    </source>
</evidence>
<dbReference type="InterPro" id="IPR026444">
    <property type="entry name" value="Secre_tail"/>
</dbReference>
<gene>
    <name evidence="1" type="ORF">D4L85_16380</name>
</gene>
<keyword evidence="2" id="KW-1185">Reference proteome</keyword>
<evidence type="ECO:0000313" key="1">
    <source>
        <dbReference type="EMBL" id="AYB32048.1"/>
    </source>
</evidence>
<dbReference type="EMBL" id="CP032382">
    <property type="protein sequence ID" value="AYB32048.1"/>
    <property type="molecule type" value="Genomic_DNA"/>
</dbReference>
<dbReference type="NCBIfam" id="TIGR04183">
    <property type="entry name" value="Por_Secre_tail"/>
    <property type="match status" value="1"/>
</dbReference>
<dbReference type="KEGG" id="chk:D4L85_16380"/>
<dbReference type="Proteomes" id="UP000266183">
    <property type="component" value="Chromosome"/>
</dbReference>
<accession>A0A385STB7</accession>
<reference evidence="2" key="1">
    <citation type="submission" date="2018-09" db="EMBL/GenBank/DDBJ databases">
        <title>Chryseolinea sp. KIS68-18 isolated from soil.</title>
        <authorList>
            <person name="Weon H.-Y."/>
            <person name="Kwon S.-W."/>
            <person name="Lee S.A."/>
        </authorList>
    </citation>
    <scope>NUCLEOTIDE SEQUENCE [LARGE SCALE GENOMIC DNA]</scope>
    <source>
        <strain evidence="2">KIS68-18</strain>
    </source>
</reference>
<protein>
    <submittedName>
        <fullName evidence="1">T9SS C-terminal target domain-containing protein</fullName>
    </submittedName>
</protein>